<protein>
    <submittedName>
        <fullName evidence="1">Pikachurin-like protein</fullName>
    </submittedName>
</protein>
<reference evidence="1" key="1">
    <citation type="submission" date="2022-04" db="EMBL/GenBank/DDBJ databases">
        <title>Chromosome-scale genome assembly of Holotrichia oblita Faldermann.</title>
        <authorList>
            <person name="Rongchong L."/>
        </authorList>
    </citation>
    <scope>NUCLEOTIDE SEQUENCE</scope>
    <source>
        <strain evidence="1">81SQS9</strain>
    </source>
</reference>
<organism evidence="1 2">
    <name type="scientific">Holotrichia oblita</name>
    <name type="common">Chafer beetle</name>
    <dbReference type="NCBI Taxonomy" id="644536"/>
    <lineage>
        <taxon>Eukaryota</taxon>
        <taxon>Metazoa</taxon>
        <taxon>Ecdysozoa</taxon>
        <taxon>Arthropoda</taxon>
        <taxon>Hexapoda</taxon>
        <taxon>Insecta</taxon>
        <taxon>Pterygota</taxon>
        <taxon>Neoptera</taxon>
        <taxon>Endopterygota</taxon>
        <taxon>Coleoptera</taxon>
        <taxon>Polyphaga</taxon>
        <taxon>Scarabaeiformia</taxon>
        <taxon>Scarabaeidae</taxon>
        <taxon>Melolonthinae</taxon>
        <taxon>Holotrichia</taxon>
    </lineage>
</organism>
<dbReference type="EMBL" id="CM043020">
    <property type="protein sequence ID" value="KAI4460025.1"/>
    <property type="molecule type" value="Genomic_DNA"/>
</dbReference>
<gene>
    <name evidence="1" type="ORF">MML48_6g00007323</name>
</gene>
<accession>A0ACB9SZP6</accession>
<sequence>MSKNSVRWAFNFTKWTPTESQISIATSCVQNEEKERLAKFVFKKDFKASLIGRLMMRKYVAETSNFPYKEVIFKRDDKGKPYLDNSIRKYLDLSFNVSHQGDYAVLAAESSQRRLGVDVMKLDYAGGKNLSKFFRIMTRQFSPNEWRTIKGCGDERNQISMFCRHWALKESYVKAIGVGITVNLQDISFKINSMKLFKDSLITDTELYLKGVKQDWVFEEMLLDDEHCVAVALEKGLNEENRLLFEEIDFNMLVWKKTWTAADADLDQHLIIDLGQVMNITRIWTQGRPYTSDYVVEYIVSYGTDNLDYSYYKEPGGSIRMFKGNSDGDSVKKNEFEVPIIAQWIRINPTRWRNRISLRVELYGCEYVSDILHFNGTSLVKRDLQFDPISAFRETIRFRFKTSIANGILLYSRGTQRDYIALQLKDNRMLLNIDLGSGTVTSLSVGSLLDNNIWHDVLISRNRRTIYFSVDRVVVEGKIEGDFNKLDLNRALYIGGVPFIQEGIKVLQNFTGCIENLYLNSTNLFRDIKEALEYGQSLRYQLVNTYPACAESPIIPLTFTTSEAHIKYAGYSNIQLFQVYFQFRTYEKNGIMLYHRFNLDDTYVAIYLENGKIKIDLASYAFPKLILDNYQTTFNDGLWHTVEMTMRTNELVLTVDKTPMRTSRLLEVKTGLHYYIAGGIETNIGLESDKKIPGFIGCMRSITIDGNIIQNTNFSLENCKRDCKEEVVQGMCKMDDRCDPNPCEHGGVCTQTSKTFECECSDDYGGSVCHVSLRALSCEQYKKIQGTGPRAEAFIDIDGSGPLDPFPVTCEFYSDGRIATVLHHNNQGKISVDGFQDPGSYKQDIHYDANDDQIEALVNRSTFCRQSIQYDCKNSRLLNSPSEEINYQPYSWWVSRSNQRMDYWGGALPGSRKCQCGLLGKCIDQSKWCNCDAGLPDWTSDSGEITEKENLPVRQLRFGDTGNALDDKEGRYILGPLICEGDDLFKNVVTFRIRDATIDLPPFDMGHSGDIYFEFKTTITDAVIFESRGPTDMIKLNIINGKQIQFEYRAGENKLVVTSETTSALTDNEWHSVSVERNRKSGMVIIDGSRKAEVSESEGPIRALHLPNKFVLGASFDYRDGFTGCIRAFQLNGKLINLRSYARAGLYGVSEGCVGKCESNPCLNNGTCTEMYNGYKCDCRFTSFKGPICADEIGVNMRKTSMIRYDFAGSFRSTLSEKIRIGFTTTHPNGFLLGFSSSKSKEYLTIMISNSGHLRVVFDFGFERREVIYPDKIFMFGQFHDLRLSRRDAGSVLVLKMDDYDPVEFNFTVKASADAQFNNIDRMYIGRNESMSEGFVGCVARVEFDDIYPLKLLFQQNRPGNLYTEGPTAEDYCGVEPVTHPPDIVETRPPLILDEDKLRQAYNQTDSAILGSVLAILFLALVILAVLIGRYLHRHKGEYLTQEDLGADNADDPDTAVVLGTTGHHVEKKKEYYI</sequence>
<dbReference type="Proteomes" id="UP001056778">
    <property type="component" value="Chromosome 6"/>
</dbReference>
<comment type="caution">
    <text evidence="1">The sequence shown here is derived from an EMBL/GenBank/DDBJ whole genome shotgun (WGS) entry which is preliminary data.</text>
</comment>
<name>A0ACB9SZP6_HOLOL</name>
<evidence type="ECO:0000313" key="2">
    <source>
        <dbReference type="Proteomes" id="UP001056778"/>
    </source>
</evidence>
<evidence type="ECO:0000313" key="1">
    <source>
        <dbReference type="EMBL" id="KAI4460025.1"/>
    </source>
</evidence>
<proteinExistence type="predicted"/>
<keyword evidence="2" id="KW-1185">Reference proteome</keyword>